<dbReference type="OrthoDB" id="2352140at2759"/>
<evidence type="ECO:0000313" key="2">
    <source>
        <dbReference type="EMBL" id="CAI2200066.1"/>
    </source>
</evidence>
<dbReference type="AlphaFoldDB" id="A0A9W4X3X2"/>
<organism evidence="2 3">
    <name type="scientific">Funneliformis geosporum</name>
    <dbReference type="NCBI Taxonomy" id="1117311"/>
    <lineage>
        <taxon>Eukaryota</taxon>
        <taxon>Fungi</taxon>
        <taxon>Fungi incertae sedis</taxon>
        <taxon>Mucoromycota</taxon>
        <taxon>Glomeromycotina</taxon>
        <taxon>Glomeromycetes</taxon>
        <taxon>Glomerales</taxon>
        <taxon>Glomeraceae</taxon>
        <taxon>Funneliformis</taxon>
    </lineage>
</organism>
<comment type="caution">
    <text evidence="2">The sequence shown here is derived from an EMBL/GenBank/DDBJ whole genome shotgun (WGS) entry which is preliminary data.</text>
</comment>
<accession>A0A9W4X3X2</accession>
<keyword evidence="3" id="KW-1185">Reference proteome</keyword>
<feature type="transmembrane region" description="Helical" evidence="1">
    <location>
        <begin position="26"/>
        <end position="46"/>
    </location>
</feature>
<keyword evidence="1" id="KW-0812">Transmembrane</keyword>
<protein>
    <submittedName>
        <fullName evidence="2">7408_t:CDS:1</fullName>
    </submittedName>
</protein>
<keyword evidence="1" id="KW-1133">Transmembrane helix</keyword>
<evidence type="ECO:0000256" key="1">
    <source>
        <dbReference type="SAM" id="Phobius"/>
    </source>
</evidence>
<feature type="non-terminal residue" evidence="2">
    <location>
        <position position="65"/>
    </location>
</feature>
<dbReference type="Proteomes" id="UP001153678">
    <property type="component" value="Unassembled WGS sequence"/>
</dbReference>
<evidence type="ECO:0000313" key="3">
    <source>
        <dbReference type="Proteomes" id="UP001153678"/>
    </source>
</evidence>
<name>A0A9W4X3X2_9GLOM</name>
<gene>
    <name evidence="2" type="ORF">FWILDA_LOCUS19385</name>
</gene>
<sequence>KDNDIFDNPAMEAIIDFRWRPDFYKYFLWFLIAVITCFYYLVYNLIDVEVFQAFHRDFREFLNVS</sequence>
<reference evidence="2" key="1">
    <citation type="submission" date="2022-08" db="EMBL/GenBank/DDBJ databases">
        <authorList>
            <person name="Kallberg Y."/>
            <person name="Tangrot J."/>
            <person name="Rosling A."/>
        </authorList>
    </citation>
    <scope>NUCLEOTIDE SEQUENCE</scope>
    <source>
        <strain evidence="2">Wild A</strain>
    </source>
</reference>
<feature type="non-terminal residue" evidence="2">
    <location>
        <position position="1"/>
    </location>
</feature>
<keyword evidence="1" id="KW-0472">Membrane</keyword>
<proteinExistence type="predicted"/>
<dbReference type="EMBL" id="CAMKVN010023197">
    <property type="protein sequence ID" value="CAI2200066.1"/>
    <property type="molecule type" value="Genomic_DNA"/>
</dbReference>